<comment type="caution">
    <text evidence="1">The sequence shown here is derived from an EMBL/GenBank/DDBJ whole genome shotgun (WGS) entry which is preliminary data.</text>
</comment>
<protein>
    <submittedName>
        <fullName evidence="1">Uncharacterized protein</fullName>
    </submittedName>
</protein>
<reference evidence="1 2" key="2">
    <citation type="journal article" date="2022" name="Mol. Ecol. Resour.">
        <title>The genomes of chicory, endive, great burdock and yacon provide insights into Asteraceae paleo-polyploidization history and plant inulin production.</title>
        <authorList>
            <person name="Fan W."/>
            <person name="Wang S."/>
            <person name="Wang H."/>
            <person name="Wang A."/>
            <person name="Jiang F."/>
            <person name="Liu H."/>
            <person name="Zhao H."/>
            <person name="Xu D."/>
            <person name="Zhang Y."/>
        </authorList>
    </citation>
    <scope>NUCLEOTIDE SEQUENCE [LARGE SCALE GENOMIC DNA]</scope>
    <source>
        <strain evidence="2">cv. Punajuju</strain>
        <tissue evidence="1">Leaves</tissue>
    </source>
</reference>
<accession>A0ACB9H0X6</accession>
<proteinExistence type="predicted"/>
<reference evidence="2" key="1">
    <citation type="journal article" date="2022" name="Mol. Ecol. Resour.">
        <title>The genomes of chicory, endive, great burdock and yacon provide insights into Asteraceae palaeo-polyploidization history and plant inulin production.</title>
        <authorList>
            <person name="Fan W."/>
            <person name="Wang S."/>
            <person name="Wang H."/>
            <person name="Wang A."/>
            <person name="Jiang F."/>
            <person name="Liu H."/>
            <person name="Zhao H."/>
            <person name="Xu D."/>
            <person name="Zhang Y."/>
        </authorList>
    </citation>
    <scope>NUCLEOTIDE SEQUENCE [LARGE SCALE GENOMIC DNA]</scope>
    <source>
        <strain evidence="2">cv. Punajuju</strain>
    </source>
</reference>
<gene>
    <name evidence="1" type="ORF">L2E82_01890</name>
</gene>
<name>A0ACB9H0X6_CICIN</name>
<evidence type="ECO:0000313" key="2">
    <source>
        <dbReference type="Proteomes" id="UP001055811"/>
    </source>
</evidence>
<keyword evidence="2" id="KW-1185">Reference proteome</keyword>
<sequence>MGKLDDISAISNFNQDKAWVIDSIKNAMPPSSSARNRIPRVPDALLREMTDYDKYYVPKAVSIGPYHHGKPELESVEKLKPFFTTALLCEYRVDLGSLYTYRSIKQLSSVGIHFKSSGVMSLADVKFDRRWWWLSADVKLPSIIIDDSTKTMLLNLTAYERCTNDARKWVASYICLLDSLIDDLEDVPALRKAGVLDISFGSDKEVAKLFNEIATDLYQRNKTSEMEFIAKLCSIAVKTSAQCFLAVLIQDHQTP</sequence>
<dbReference type="EMBL" id="CM042009">
    <property type="protein sequence ID" value="KAI3789103.1"/>
    <property type="molecule type" value="Genomic_DNA"/>
</dbReference>
<organism evidence="1 2">
    <name type="scientific">Cichorium intybus</name>
    <name type="common">Chicory</name>
    <dbReference type="NCBI Taxonomy" id="13427"/>
    <lineage>
        <taxon>Eukaryota</taxon>
        <taxon>Viridiplantae</taxon>
        <taxon>Streptophyta</taxon>
        <taxon>Embryophyta</taxon>
        <taxon>Tracheophyta</taxon>
        <taxon>Spermatophyta</taxon>
        <taxon>Magnoliopsida</taxon>
        <taxon>eudicotyledons</taxon>
        <taxon>Gunneridae</taxon>
        <taxon>Pentapetalae</taxon>
        <taxon>asterids</taxon>
        <taxon>campanulids</taxon>
        <taxon>Asterales</taxon>
        <taxon>Asteraceae</taxon>
        <taxon>Cichorioideae</taxon>
        <taxon>Cichorieae</taxon>
        <taxon>Cichoriinae</taxon>
        <taxon>Cichorium</taxon>
    </lineage>
</organism>
<dbReference type="Proteomes" id="UP001055811">
    <property type="component" value="Linkage Group LG01"/>
</dbReference>
<evidence type="ECO:0000313" key="1">
    <source>
        <dbReference type="EMBL" id="KAI3789103.1"/>
    </source>
</evidence>